<evidence type="ECO:0000256" key="3">
    <source>
        <dbReference type="ARBA" id="ARBA00022989"/>
    </source>
</evidence>
<feature type="region of interest" description="Disordered" evidence="5">
    <location>
        <begin position="843"/>
        <end position="972"/>
    </location>
</feature>
<feature type="region of interest" description="Disordered" evidence="5">
    <location>
        <begin position="132"/>
        <end position="171"/>
    </location>
</feature>
<dbReference type="EMBL" id="CP134190">
    <property type="protein sequence ID" value="WPB05796.1"/>
    <property type="molecule type" value="Genomic_DNA"/>
</dbReference>
<keyword evidence="2" id="KW-0812">Transmembrane</keyword>
<feature type="region of interest" description="Disordered" evidence="5">
    <location>
        <begin position="552"/>
        <end position="575"/>
    </location>
</feature>
<gene>
    <name evidence="8" type="ORF">CB0940_09857</name>
    <name evidence="9" type="ORF">RHO25_010450</name>
</gene>
<feature type="compositionally biased region" description="Polar residues" evidence="5">
    <location>
        <begin position="143"/>
        <end position="162"/>
    </location>
</feature>
<reference evidence="8 10" key="1">
    <citation type="submission" date="2015-10" db="EMBL/GenBank/DDBJ databases">
        <title>The cercosporin biosynthetic gene cluster was horizontally transferred to several fungal lineages and shown to be expanded in Cercospora beticola based on microsynteny with recipient genomes.</title>
        <authorList>
            <person name="De Jonge R."/>
            <person name="Ebert M.K."/>
            <person name="Suttle J.C."/>
            <person name="Jurick Ii W.M."/>
            <person name="Secor G.A."/>
            <person name="Thomma B.P."/>
            <person name="Van De Peer Y."/>
            <person name="Bolton M.D."/>
        </authorList>
    </citation>
    <scope>NUCLEOTIDE SEQUENCE [LARGE SCALE GENOMIC DNA]</scope>
    <source>
        <strain evidence="8 10">09-40</strain>
    </source>
</reference>
<dbReference type="PANTHER" id="PTHR12953">
    <property type="entry name" value="MEMBRANE PROTEIN CH1 RELATED"/>
    <property type="match status" value="1"/>
</dbReference>
<dbReference type="EMBL" id="LKMD01000106">
    <property type="protein sequence ID" value="PIA91966.1"/>
    <property type="molecule type" value="Genomic_DNA"/>
</dbReference>
<dbReference type="GO" id="GO:0005737">
    <property type="term" value="C:cytoplasm"/>
    <property type="evidence" value="ECO:0007669"/>
    <property type="project" value="TreeGrafter"/>
</dbReference>
<dbReference type="Gene3D" id="2.60.120.260">
    <property type="entry name" value="Galactose-binding domain-like"/>
    <property type="match status" value="1"/>
</dbReference>
<keyword evidence="4" id="KW-0472">Membrane</keyword>
<keyword evidence="3" id="KW-1133">Transmembrane helix</keyword>
<evidence type="ECO:0000256" key="4">
    <source>
        <dbReference type="ARBA" id="ARBA00023136"/>
    </source>
</evidence>
<dbReference type="PANTHER" id="PTHR12953:SF0">
    <property type="entry name" value="SUN DOMAIN-CONTAINING OSSIFICATION FACTOR"/>
    <property type="match status" value="1"/>
</dbReference>
<evidence type="ECO:0000256" key="2">
    <source>
        <dbReference type="ARBA" id="ARBA00022692"/>
    </source>
</evidence>
<evidence type="ECO:0000259" key="7">
    <source>
        <dbReference type="PROSITE" id="PS51469"/>
    </source>
</evidence>
<evidence type="ECO:0000313" key="8">
    <source>
        <dbReference type="EMBL" id="PIA91966.1"/>
    </source>
</evidence>
<dbReference type="InterPro" id="IPR045120">
    <property type="entry name" value="Suco/Slp1-like"/>
</dbReference>
<feature type="compositionally biased region" description="Polar residues" evidence="5">
    <location>
        <begin position="237"/>
        <end position="252"/>
    </location>
</feature>
<feature type="region of interest" description="Disordered" evidence="5">
    <location>
        <begin position="588"/>
        <end position="664"/>
    </location>
</feature>
<feature type="compositionally biased region" description="Low complexity" evidence="5">
    <location>
        <begin position="557"/>
        <end position="575"/>
    </location>
</feature>
<feature type="compositionally biased region" description="Low complexity" evidence="5">
    <location>
        <begin position="915"/>
        <end position="929"/>
    </location>
</feature>
<evidence type="ECO:0000256" key="1">
    <source>
        <dbReference type="ARBA" id="ARBA00004308"/>
    </source>
</evidence>
<dbReference type="GO" id="GO:0016020">
    <property type="term" value="C:membrane"/>
    <property type="evidence" value="ECO:0007669"/>
    <property type="project" value="InterPro"/>
</dbReference>
<evidence type="ECO:0000313" key="9">
    <source>
        <dbReference type="EMBL" id="WPB05796.1"/>
    </source>
</evidence>
<reference evidence="9 11" key="2">
    <citation type="submission" date="2023-09" db="EMBL/GenBank/DDBJ databases">
        <title>Complete-Gapless Cercospora beticola genome.</title>
        <authorList>
            <person name="Wyatt N.A."/>
            <person name="Spanner R.E."/>
            <person name="Bolton M.D."/>
        </authorList>
    </citation>
    <scope>NUCLEOTIDE SEQUENCE [LARGE SCALE GENOMIC DNA]</scope>
    <source>
        <strain evidence="9">Cb09-40</strain>
    </source>
</reference>
<feature type="chain" id="PRO_5013848521" description="SUN domain-containing protein" evidence="6">
    <location>
        <begin position="24"/>
        <end position="972"/>
    </location>
</feature>
<protein>
    <recommendedName>
        <fullName evidence="7">SUN domain-containing protein</fullName>
    </recommendedName>
</protein>
<keyword evidence="6" id="KW-0732">Signal</keyword>
<dbReference type="FunFam" id="2.60.120.260:FF:000082">
    <property type="entry name" value="Sad1/UNC domain protein"/>
    <property type="match status" value="1"/>
</dbReference>
<feature type="region of interest" description="Disordered" evidence="5">
    <location>
        <begin position="188"/>
        <end position="220"/>
    </location>
</feature>
<dbReference type="Proteomes" id="UP001302367">
    <property type="component" value="Chromosome 7"/>
</dbReference>
<feature type="region of interest" description="Disordered" evidence="5">
    <location>
        <begin position="237"/>
        <end position="269"/>
    </location>
</feature>
<dbReference type="PROSITE" id="PS51469">
    <property type="entry name" value="SUN"/>
    <property type="match status" value="1"/>
</dbReference>
<feature type="region of interest" description="Disordered" evidence="5">
    <location>
        <begin position="444"/>
        <end position="498"/>
    </location>
</feature>
<dbReference type="InterPro" id="IPR012919">
    <property type="entry name" value="SUN_dom"/>
</dbReference>
<comment type="subcellular location">
    <subcellularLocation>
        <location evidence="1">Endomembrane system</location>
    </subcellularLocation>
</comment>
<accession>A0A2G5HH93</accession>
<name>A0A2G5HH93_CERBT</name>
<dbReference type="OrthoDB" id="266334at2759"/>
<dbReference type="GO" id="GO:0034975">
    <property type="term" value="P:protein folding in endoplasmic reticulum"/>
    <property type="evidence" value="ECO:0007669"/>
    <property type="project" value="TreeGrafter"/>
</dbReference>
<dbReference type="Pfam" id="PF07738">
    <property type="entry name" value="Sad1_UNC"/>
    <property type="match status" value="1"/>
</dbReference>
<evidence type="ECO:0000256" key="5">
    <source>
        <dbReference type="SAM" id="MobiDB-lite"/>
    </source>
</evidence>
<feature type="compositionally biased region" description="Acidic residues" evidence="5">
    <location>
        <begin position="893"/>
        <end position="903"/>
    </location>
</feature>
<evidence type="ECO:0000313" key="10">
    <source>
        <dbReference type="Proteomes" id="UP000230605"/>
    </source>
</evidence>
<dbReference type="GO" id="GO:0012505">
    <property type="term" value="C:endomembrane system"/>
    <property type="evidence" value="ECO:0007669"/>
    <property type="project" value="UniProtKB-SubCell"/>
</dbReference>
<feature type="signal peptide" evidence="6">
    <location>
        <begin position="1"/>
        <end position="23"/>
    </location>
</feature>
<feature type="domain" description="SUN" evidence="7">
    <location>
        <begin position="250"/>
        <end position="418"/>
    </location>
</feature>
<feature type="compositionally biased region" description="Polar residues" evidence="5">
    <location>
        <begin position="189"/>
        <end position="207"/>
    </location>
</feature>
<evidence type="ECO:0000256" key="6">
    <source>
        <dbReference type="SAM" id="SignalP"/>
    </source>
</evidence>
<feature type="compositionally biased region" description="Polar residues" evidence="5">
    <location>
        <begin position="635"/>
        <end position="645"/>
    </location>
</feature>
<dbReference type="Proteomes" id="UP000230605">
    <property type="component" value="Chromosome 7"/>
</dbReference>
<organism evidence="8 10">
    <name type="scientific">Cercospora beticola</name>
    <name type="common">Sugarbeet leaf spot fungus</name>
    <dbReference type="NCBI Taxonomy" id="122368"/>
    <lineage>
        <taxon>Eukaryota</taxon>
        <taxon>Fungi</taxon>
        <taxon>Dikarya</taxon>
        <taxon>Ascomycota</taxon>
        <taxon>Pezizomycotina</taxon>
        <taxon>Dothideomycetes</taxon>
        <taxon>Dothideomycetidae</taxon>
        <taxon>Mycosphaerellales</taxon>
        <taxon>Mycosphaerellaceae</taxon>
        <taxon>Cercospora</taxon>
    </lineage>
</organism>
<keyword evidence="11" id="KW-1185">Reference proteome</keyword>
<proteinExistence type="predicted"/>
<dbReference type="AlphaFoldDB" id="A0A2G5HH93"/>
<sequence>MNSLLRHAIVFLWVAAALGRAQSTGYDSNTDSVPKTTQAPYTGSAISSTLGLHFTNSTGTCPSRTVNYITHTLARQCLRTDRAPSNGTQHILTTTDHTGTFATTLISDERPQVATVTYTVANGTTTILGEHTSSARHEPSPAHASNSPTASDANVAASTASLSVEEEESDSALDNANFLSFEDWKKQNLAKSGQSPDDVGRTQTTNAHRPRPVNNALDTLGDEQEIDIDFVGFGGVSQSAMPESPTAQTEAAQTPVPGHPTSLRSKDAGKTCKERTNYASFDCAATVLKNNKEAKSATSVLVESKDSYMLNKCAADNKFLIVELCNDIQIDTIVLANYEFFSSGFRHFRLSVSDRYPVKMEKWRDLGTFEARNTREIQAFLIENPQIWARYLRIEFLTHYGSEYYCPVSLLRVHGITMMEDYRHQEELARGEIDDVTLDTEVLATPPIHQEPVESTDEASKATEQAIPPVVPGEPDSVSSQEKPQKDESCSSCTSNEATMSSTEALASSLAEKYDNASFPMAVGVYEPTNANMTCDQRPTSEVVTSSNANLTALPQTGSTSSFTSTSSSISDAASTITPTVTKQNVDTEVAINSSSTSHDSSAREEPISATVLPANSTSNSTTGPSSSTYSASGNQTAAASNSTRPVASSASSPPPAQPSTQESFFKQVHKRLQQLESNSTLSLQYIEEQSRILREAFSKVEKRQVATTSKFLSHLNETVMAELHGFRQAYDQLWQSTVIELEGQRETYQREMLALSSRLTMVADELVWQKRMGIVQSTLLLMCLALVLFGRSNNGALEVPLMQQLLNKSTTALSGWDTPPLSPSPESRSPVSLFRRKLWRSSTAPADPQYASDDGGPGGAEDSRPVTREGPPQPEISVEAPSPPRGSGAEVPADEWEDEDGQAQEGRLSLDSIGSARVSVPSGPSGSPGRKRKKGKKFASGLEGVMRFGNGIRSTGQDRPKSPLANGDWQQ</sequence>
<feature type="compositionally biased region" description="Low complexity" evidence="5">
    <location>
        <begin position="614"/>
        <end position="634"/>
    </location>
</feature>
<feature type="compositionally biased region" description="Polar residues" evidence="5">
    <location>
        <begin position="588"/>
        <end position="600"/>
    </location>
</feature>
<evidence type="ECO:0000313" key="11">
    <source>
        <dbReference type="Proteomes" id="UP001302367"/>
    </source>
</evidence>